<protein>
    <submittedName>
        <fullName evidence="1">Uncharacterized protein</fullName>
    </submittedName>
</protein>
<name>A0A6J7WZY1_9CAUD</name>
<organism evidence="1">
    <name type="scientific">uncultured Caudovirales phage</name>
    <dbReference type="NCBI Taxonomy" id="2100421"/>
    <lineage>
        <taxon>Viruses</taxon>
        <taxon>Duplodnaviria</taxon>
        <taxon>Heunggongvirae</taxon>
        <taxon>Uroviricota</taxon>
        <taxon>Caudoviricetes</taxon>
        <taxon>Peduoviridae</taxon>
        <taxon>Maltschvirus</taxon>
        <taxon>Maltschvirus maltsch</taxon>
    </lineage>
</organism>
<accession>A0A6J7WZY1</accession>
<evidence type="ECO:0000313" key="1">
    <source>
        <dbReference type="EMBL" id="CAB5222292.1"/>
    </source>
</evidence>
<dbReference type="EMBL" id="LR798301">
    <property type="protein sequence ID" value="CAB5222292.1"/>
    <property type="molecule type" value="Genomic_DNA"/>
</dbReference>
<proteinExistence type="predicted"/>
<sequence>MAGPWSSRQEMLVTMALEAAISDPDTIRQIRPVVPQQLMPESRGFSKQELGILDILDMPRKDISYRSWISGAPVMFRNGFMEDNFSGSSRYSMQGLWS</sequence>
<reference evidence="1" key="1">
    <citation type="submission" date="2020-05" db="EMBL/GenBank/DDBJ databases">
        <authorList>
            <person name="Chiriac C."/>
            <person name="Salcher M."/>
            <person name="Ghai R."/>
            <person name="Kavagutti S V."/>
        </authorList>
    </citation>
    <scope>NUCLEOTIDE SEQUENCE</scope>
</reference>
<gene>
    <name evidence="1" type="ORF">UFOVP361_92</name>
</gene>